<feature type="compositionally biased region" description="Basic and acidic residues" evidence="1">
    <location>
        <begin position="12"/>
        <end position="22"/>
    </location>
</feature>
<organism evidence="2">
    <name type="scientific">Arundo donax</name>
    <name type="common">Giant reed</name>
    <name type="synonym">Donax arundinaceus</name>
    <dbReference type="NCBI Taxonomy" id="35708"/>
    <lineage>
        <taxon>Eukaryota</taxon>
        <taxon>Viridiplantae</taxon>
        <taxon>Streptophyta</taxon>
        <taxon>Embryophyta</taxon>
        <taxon>Tracheophyta</taxon>
        <taxon>Spermatophyta</taxon>
        <taxon>Magnoliopsida</taxon>
        <taxon>Liliopsida</taxon>
        <taxon>Poales</taxon>
        <taxon>Poaceae</taxon>
        <taxon>PACMAD clade</taxon>
        <taxon>Arundinoideae</taxon>
        <taxon>Arundineae</taxon>
        <taxon>Arundo</taxon>
    </lineage>
</organism>
<evidence type="ECO:0000313" key="2">
    <source>
        <dbReference type="EMBL" id="JAE29208.1"/>
    </source>
</evidence>
<proteinExistence type="predicted"/>
<dbReference type="EMBL" id="GBRH01168688">
    <property type="protein sequence ID" value="JAE29208.1"/>
    <property type="molecule type" value="Transcribed_RNA"/>
</dbReference>
<evidence type="ECO:0000256" key="1">
    <source>
        <dbReference type="SAM" id="MobiDB-lite"/>
    </source>
</evidence>
<dbReference type="AlphaFoldDB" id="A0A0A9H8H4"/>
<reference evidence="2" key="2">
    <citation type="journal article" date="2015" name="Data Brief">
        <title>Shoot transcriptome of the giant reed, Arundo donax.</title>
        <authorList>
            <person name="Barrero R.A."/>
            <person name="Guerrero F.D."/>
            <person name="Moolhuijzen P."/>
            <person name="Goolsby J.A."/>
            <person name="Tidwell J."/>
            <person name="Bellgard S.E."/>
            <person name="Bellgard M.I."/>
        </authorList>
    </citation>
    <scope>NUCLEOTIDE SEQUENCE</scope>
    <source>
        <tissue evidence="2">Shoot tissue taken approximately 20 cm above the soil surface</tissue>
    </source>
</reference>
<reference evidence="2" key="1">
    <citation type="submission" date="2014-09" db="EMBL/GenBank/DDBJ databases">
        <authorList>
            <person name="Magalhaes I.L.F."/>
            <person name="Oliveira U."/>
            <person name="Santos F.R."/>
            <person name="Vidigal T.H.D.A."/>
            <person name="Brescovit A.D."/>
            <person name="Santos A.J."/>
        </authorList>
    </citation>
    <scope>NUCLEOTIDE SEQUENCE</scope>
    <source>
        <tissue evidence="2">Shoot tissue taken approximately 20 cm above the soil surface</tissue>
    </source>
</reference>
<name>A0A0A9H8H4_ARUDO</name>
<sequence>MPRPAPARRWSRCRETGSRAGK</sequence>
<accession>A0A0A9H8H4</accession>
<protein>
    <submittedName>
        <fullName evidence="2">Uncharacterized protein</fullName>
    </submittedName>
</protein>
<feature type="region of interest" description="Disordered" evidence="1">
    <location>
        <begin position="1"/>
        <end position="22"/>
    </location>
</feature>